<evidence type="ECO:0000256" key="1">
    <source>
        <dbReference type="SAM" id="MobiDB-lite"/>
    </source>
</evidence>
<dbReference type="EMBL" id="BJYK01000009">
    <property type="protein sequence ID" value="GEN80663.1"/>
    <property type="molecule type" value="Genomic_DNA"/>
</dbReference>
<evidence type="ECO:0000313" key="4">
    <source>
        <dbReference type="Proteomes" id="UP000321484"/>
    </source>
</evidence>
<keyword evidence="3" id="KW-0808">Transferase</keyword>
<sequence>MPRSPLALAALATVAVPGLDAVDVRRPRNPSTGVDAAVVIDAEGRRWVVRAPQNPRAGAALEAEAALLEGLAEHVDAGRLPFEVPRPAGFVELPEGGRAVVSPQLPGRALHLEHLGPGPGLAAEVGRAIAAIHELPPATVEDAGLPVYEADEYRRRRLAEVDEAAKTGRVPASLLRRWERALEDVAVWRFRPVVVHGDLSADHILCSPERPVAVLGWSEAKVADPADDLAWLLVAAPHEAVDAIVEAYNLRRTELRDPYLGERALLAGELALARWLLHGVHMEDPAIVEDATAMLAELAEQTAADEAPAVVTEAAWTADEEGWATEEEADEPADDEPVDLPEADDDEADDDAGYDQAPADEQVDDEPAGEGPDEEPQPA</sequence>
<proteinExistence type="predicted"/>
<feature type="region of interest" description="Disordered" evidence="1">
    <location>
        <begin position="319"/>
        <end position="379"/>
    </location>
</feature>
<dbReference type="PANTHER" id="PTHR21310:SF15">
    <property type="entry name" value="AMINOGLYCOSIDE PHOSPHOTRANSFERASE DOMAIN-CONTAINING PROTEIN"/>
    <property type="match status" value="1"/>
</dbReference>
<comment type="caution">
    <text evidence="3">The sequence shown here is derived from an EMBL/GenBank/DDBJ whole genome shotgun (WGS) entry which is preliminary data.</text>
</comment>
<feature type="compositionally biased region" description="Acidic residues" evidence="1">
    <location>
        <begin position="319"/>
        <end position="353"/>
    </location>
</feature>
<gene>
    <name evidence="3" type="ORF">AFE02nite_23970</name>
</gene>
<reference evidence="3 4" key="1">
    <citation type="submission" date="2019-07" db="EMBL/GenBank/DDBJ databases">
        <title>Whole genome shotgun sequence of Actinotalea fermentans NBRC 105374.</title>
        <authorList>
            <person name="Hosoyama A."/>
            <person name="Uohara A."/>
            <person name="Ohji S."/>
            <person name="Ichikawa N."/>
        </authorList>
    </citation>
    <scope>NUCLEOTIDE SEQUENCE [LARGE SCALE GENOMIC DNA]</scope>
    <source>
        <strain evidence="3 4">NBRC 105374</strain>
    </source>
</reference>
<dbReference type="PANTHER" id="PTHR21310">
    <property type="entry name" value="AMINOGLYCOSIDE PHOSPHOTRANSFERASE-RELATED-RELATED"/>
    <property type="match status" value="1"/>
</dbReference>
<dbReference type="SUPFAM" id="SSF56112">
    <property type="entry name" value="Protein kinase-like (PK-like)"/>
    <property type="match status" value="1"/>
</dbReference>
<dbReference type="Pfam" id="PF01636">
    <property type="entry name" value="APH"/>
    <property type="match status" value="1"/>
</dbReference>
<dbReference type="Proteomes" id="UP000321484">
    <property type="component" value="Unassembled WGS sequence"/>
</dbReference>
<organism evidence="3 4">
    <name type="scientific">Actinotalea fermentans</name>
    <dbReference type="NCBI Taxonomy" id="43671"/>
    <lineage>
        <taxon>Bacteria</taxon>
        <taxon>Bacillati</taxon>
        <taxon>Actinomycetota</taxon>
        <taxon>Actinomycetes</taxon>
        <taxon>Micrococcales</taxon>
        <taxon>Cellulomonadaceae</taxon>
        <taxon>Actinotalea</taxon>
    </lineage>
</organism>
<name>A0A511YZR7_9CELL</name>
<dbReference type="Gene3D" id="3.30.200.20">
    <property type="entry name" value="Phosphorylase Kinase, domain 1"/>
    <property type="match status" value="1"/>
</dbReference>
<evidence type="ECO:0000259" key="2">
    <source>
        <dbReference type="Pfam" id="PF01636"/>
    </source>
</evidence>
<dbReference type="OrthoDB" id="3239865at2"/>
<evidence type="ECO:0000313" key="3">
    <source>
        <dbReference type="EMBL" id="GEN80663.1"/>
    </source>
</evidence>
<dbReference type="Gene3D" id="3.90.1200.10">
    <property type="match status" value="1"/>
</dbReference>
<dbReference type="InterPro" id="IPR002575">
    <property type="entry name" value="Aminoglycoside_PTrfase"/>
</dbReference>
<keyword evidence="4" id="KW-1185">Reference proteome</keyword>
<dbReference type="InterPro" id="IPR011009">
    <property type="entry name" value="Kinase-like_dom_sf"/>
</dbReference>
<accession>A0A511YZR7</accession>
<feature type="domain" description="Aminoglycoside phosphotransferase" evidence="2">
    <location>
        <begin position="39"/>
        <end position="251"/>
    </location>
</feature>
<protein>
    <submittedName>
        <fullName evidence="3">Aminoglycoside phosphotransferase</fullName>
    </submittedName>
</protein>
<dbReference type="GO" id="GO:0016740">
    <property type="term" value="F:transferase activity"/>
    <property type="evidence" value="ECO:0007669"/>
    <property type="project" value="UniProtKB-KW"/>
</dbReference>
<feature type="compositionally biased region" description="Acidic residues" evidence="1">
    <location>
        <begin position="361"/>
        <end position="379"/>
    </location>
</feature>
<dbReference type="AlphaFoldDB" id="A0A511YZR7"/>
<dbReference type="InterPro" id="IPR051678">
    <property type="entry name" value="AGP_Transferase"/>
</dbReference>
<dbReference type="RefSeq" id="WP_146819736.1">
    <property type="nucleotide sequence ID" value="NZ_BJYK01000009.1"/>
</dbReference>